<dbReference type="GO" id="GO:0022857">
    <property type="term" value="F:transmembrane transporter activity"/>
    <property type="evidence" value="ECO:0007669"/>
    <property type="project" value="InterPro"/>
</dbReference>
<keyword evidence="5 8" id="KW-1133">Transmembrane helix</keyword>
<comment type="similarity">
    <text evidence="2 7">Belongs to the ExbD/TolR family.</text>
</comment>
<name>A0A562U9R6_9SPHI</name>
<feature type="transmembrane region" description="Helical" evidence="8">
    <location>
        <begin position="21"/>
        <end position="42"/>
    </location>
</feature>
<keyword evidence="7" id="KW-0653">Protein transport</keyword>
<dbReference type="AlphaFoldDB" id="A0A562U9R6"/>
<dbReference type="OrthoDB" id="952702at2"/>
<accession>A0A562U9R6</accession>
<evidence type="ECO:0000256" key="3">
    <source>
        <dbReference type="ARBA" id="ARBA00022475"/>
    </source>
</evidence>
<dbReference type="Pfam" id="PF02472">
    <property type="entry name" value="ExbD"/>
    <property type="match status" value="1"/>
</dbReference>
<dbReference type="GO" id="GO:0015031">
    <property type="term" value="P:protein transport"/>
    <property type="evidence" value="ECO:0007669"/>
    <property type="project" value="UniProtKB-KW"/>
</dbReference>
<evidence type="ECO:0000256" key="4">
    <source>
        <dbReference type="ARBA" id="ARBA00022692"/>
    </source>
</evidence>
<proteinExistence type="inferred from homology"/>
<dbReference type="EMBL" id="VLLI01000003">
    <property type="protein sequence ID" value="TWJ02538.1"/>
    <property type="molecule type" value="Genomic_DNA"/>
</dbReference>
<evidence type="ECO:0000313" key="10">
    <source>
        <dbReference type="Proteomes" id="UP000317010"/>
    </source>
</evidence>
<dbReference type="GO" id="GO:0005886">
    <property type="term" value="C:plasma membrane"/>
    <property type="evidence" value="ECO:0007669"/>
    <property type="project" value="UniProtKB-SubCell"/>
</dbReference>
<comment type="subcellular location">
    <subcellularLocation>
        <location evidence="1">Cell membrane</location>
        <topology evidence="1">Single-pass membrane protein</topology>
    </subcellularLocation>
    <subcellularLocation>
        <location evidence="7">Cell membrane</location>
        <topology evidence="7">Single-pass type II membrane protein</topology>
    </subcellularLocation>
</comment>
<organism evidence="9 10">
    <name type="scientific">Mucilaginibacter frigoritolerans</name>
    <dbReference type="NCBI Taxonomy" id="652788"/>
    <lineage>
        <taxon>Bacteria</taxon>
        <taxon>Pseudomonadati</taxon>
        <taxon>Bacteroidota</taxon>
        <taxon>Sphingobacteriia</taxon>
        <taxon>Sphingobacteriales</taxon>
        <taxon>Sphingobacteriaceae</taxon>
        <taxon>Mucilaginibacter</taxon>
    </lineage>
</organism>
<protein>
    <submittedName>
        <fullName evidence="9">Biopolymer transport protein ExbD</fullName>
    </submittedName>
</protein>
<dbReference type="PANTHER" id="PTHR30558">
    <property type="entry name" value="EXBD MEMBRANE COMPONENT OF PMF-DRIVEN MACROMOLECULE IMPORT SYSTEM"/>
    <property type="match status" value="1"/>
</dbReference>
<dbReference type="RefSeq" id="WP_144911218.1">
    <property type="nucleotide sequence ID" value="NZ_VLLI01000003.1"/>
</dbReference>
<evidence type="ECO:0000256" key="1">
    <source>
        <dbReference type="ARBA" id="ARBA00004162"/>
    </source>
</evidence>
<keyword evidence="3" id="KW-1003">Cell membrane</keyword>
<sequence length="172" mass="19091">MAELNQSSGRSRGKTRAKRMPLRVDLTAMVDLAFLLITFFMLTTSLVKPRVMPVVMPSDGKPGPVSDKQTITFCLGKNNHALWYMGMADHPLSQPQLVGYGKDMRKVILDNAKLVQASMGKNLIVLVKPAEHSVYENLVNTLDELNYTNVPTYAIAAISPKDIDLLKQKGIY</sequence>
<evidence type="ECO:0000256" key="6">
    <source>
        <dbReference type="ARBA" id="ARBA00023136"/>
    </source>
</evidence>
<evidence type="ECO:0000256" key="2">
    <source>
        <dbReference type="ARBA" id="ARBA00005811"/>
    </source>
</evidence>
<keyword evidence="7" id="KW-0813">Transport</keyword>
<gene>
    <name evidence="9" type="ORF">JN11_01511</name>
</gene>
<evidence type="ECO:0000256" key="8">
    <source>
        <dbReference type="SAM" id="Phobius"/>
    </source>
</evidence>
<evidence type="ECO:0000256" key="5">
    <source>
        <dbReference type="ARBA" id="ARBA00022989"/>
    </source>
</evidence>
<comment type="caution">
    <text evidence="9">The sequence shown here is derived from an EMBL/GenBank/DDBJ whole genome shotgun (WGS) entry which is preliminary data.</text>
</comment>
<evidence type="ECO:0000256" key="7">
    <source>
        <dbReference type="RuleBase" id="RU003879"/>
    </source>
</evidence>
<dbReference type="Proteomes" id="UP000317010">
    <property type="component" value="Unassembled WGS sequence"/>
</dbReference>
<dbReference type="PANTHER" id="PTHR30558:SF3">
    <property type="entry name" value="BIOPOLYMER TRANSPORT PROTEIN EXBD-RELATED"/>
    <property type="match status" value="1"/>
</dbReference>
<dbReference type="InterPro" id="IPR003400">
    <property type="entry name" value="ExbD"/>
</dbReference>
<keyword evidence="4 7" id="KW-0812">Transmembrane</keyword>
<evidence type="ECO:0000313" key="9">
    <source>
        <dbReference type="EMBL" id="TWJ02538.1"/>
    </source>
</evidence>
<keyword evidence="10" id="KW-1185">Reference proteome</keyword>
<keyword evidence="6 8" id="KW-0472">Membrane</keyword>
<reference evidence="9 10" key="1">
    <citation type="submission" date="2019-07" db="EMBL/GenBank/DDBJ databases">
        <title>Genomic Encyclopedia of Archaeal and Bacterial Type Strains, Phase II (KMG-II): from individual species to whole genera.</title>
        <authorList>
            <person name="Goeker M."/>
        </authorList>
    </citation>
    <scope>NUCLEOTIDE SEQUENCE [LARGE SCALE GENOMIC DNA]</scope>
    <source>
        <strain evidence="9 10">ATCC BAA-1854</strain>
    </source>
</reference>